<dbReference type="PROSITE" id="PS50935">
    <property type="entry name" value="SSB"/>
    <property type="match status" value="1"/>
</dbReference>
<name>A0A918JJY1_9BURK</name>
<accession>A0A918JJY1</accession>
<keyword evidence="2 4" id="KW-0235">DNA replication</keyword>
<dbReference type="GO" id="GO:1990077">
    <property type="term" value="C:primosome complex"/>
    <property type="evidence" value="ECO:0007669"/>
    <property type="project" value="UniProtKB-UniRule"/>
</dbReference>
<dbReference type="HAMAP" id="MF_00720">
    <property type="entry name" value="PriB"/>
    <property type="match status" value="1"/>
</dbReference>
<keyword evidence="1 4" id="KW-0639">Primosome</keyword>
<gene>
    <name evidence="4 5" type="primary">priB</name>
    <name evidence="5" type="ORF">GCM10011450_06690</name>
</gene>
<dbReference type="Proteomes" id="UP000608345">
    <property type="component" value="Unassembled WGS sequence"/>
</dbReference>
<dbReference type="AlphaFoldDB" id="A0A918JJY1"/>
<proteinExistence type="inferred from homology"/>
<dbReference type="EMBL" id="BMYS01000003">
    <property type="protein sequence ID" value="GGW79583.1"/>
    <property type="molecule type" value="Genomic_DNA"/>
</dbReference>
<dbReference type="InterPro" id="IPR012340">
    <property type="entry name" value="NA-bd_OB-fold"/>
</dbReference>
<evidence type="ECO:0000256" key="2">
    <source>
        <dbReference type="ARBA" id="ARBA00022705"/>
    </source>
</evidence>
<dbReference type="InterPro" id="IPR023646">
    <property type="entry name" value="Prisomal_replication_PriB"/>
</dbReference>
<organism evidence="5 6">
    <name type="scientific">Advenella faeciporci</name>
    <dbReference type="NCBI Taxonomy" id="797535"/>
    <lineage>
        <taxon>Bacteria</taxon>
        <taxon>Pseudomonadati</taxon>
        <taxon>Pseudomonadota</taxon>
        <taxon>Betaproteobacteria</taxon>
        <taxon>Burkholderiales</taxon>
        <taxon>Alcaligenaceae</taxon>
    </lineage>
</organism>
<dbReference type="SUPFAM" id="SSF50249">
    <property type="entry name" value="Nucleic acid-binding proteins"/>
    <property type="match status" value="1"/>
</dbReference>
<evidence type="ECO:0000256" key="1">
    <source>
        <dbReference type="ARBA" id="ARBA00022515"/>
    </source>
</evidence>
<comment type="caution">
    <text evidence="5">The sequence shown here is derived from an EMBL/GenBank/DDBJ whole genome shotgun (WGS) entry which is preliminary data.</text>
</comment>
<protein>
    <recommendedName>
        <fullName evidence="4">Replication restart protein PriB</fullName>
    </recommendedName>
</protein>
<dbReference type="Pfam" id="PF22657">
    <property type="entry name" value="SSB_1"/>
    <property type="match status" value="1"/>
</dbReference>
<evidence type="ECO:0000313" key="6">
    <source>
        <dbReference type="Proteomes" id="UP000608345"/>
    </source>
</evidence>
<sequence length="109" mass="11948">MFVNQVQLQARLLEVKPLRHTPAGLPALDLVLQHQSEIIEASHPRMIELIIHARILGETAMVMSGVALGSEVRVKGFLAQARKNSGRVILHIQSVQFPSNAVAMVHSTV</sequence>
<evidence type="ECO:0000256" key="3">
    <source>
        <dbReference type="ARBA" id="ARBA00023125"/>
    </source>
</evidence>
<dbReference type="GO" id="GO:0006269">
    <property type="term" value="P:DNA replication, synthesis of primer"/>
    <property type="evidence" value="ECO:0007669"/>
    <property type="project" value="UniProtKB-KW"/>
</dbReference>
<evidence type="ECO:0000313" key="5">
    <source>
        <dbReference type="EMBL" id="GGW79583.1"/>
    </source>
</evidence>
<dbReference type="Gene3D" id="2.40.50.140">
    <property type="entry name" value="Nucleic acid-binding proteins"/>
    <property type="match status" value="1"/>
</dbReference>
<comment type="function">
    <text evidence="4">Involved in the restart of stalled replication forks, which reloads the replicative helicase on sites other than the origin of replication; the PriA-PriB pathway is the major replication restart pathway. During primosome assembly it facilitates complex formation between PriA and DnaT on DNA; stabilizes PriA on DNA. Stimulates the DNA unwinding activity of PriA helicase.</text>
</comment>
<comment type="similarity">
    <text evidence="4">Belongs to the PriB family.</text>
</comment>
<reference evidence="5" key="2">
    <citation type="submission" date="2020-09" db="EMBL/GenBank/DDBJ databases">
        <authorList>
            <person name="Sun Q."/>
            <person name="Kim S."/>
        </authorList>
    </citation>
    <scope>NUCLEOTIDE SEQUENCE</scope>
    <source>
        <strain evidence="5">KCTC 23732</strain>
    </source>
</reference>
<evidence type="ECO:0000256" key="4">
    <source>
        <dbReference type="HAMAP-Rule" id="MF_00720"/>
    </source>
</evidence>
<keyword evidence="3 4" id="KW-0238">DNA-binding</keyword>
<comment type="subunit">
    <text evidence="4">Homodimer. Interacts with PriA and DnaT. Component of the replication restart primosome. Primosome assembly occurs via a 'hand-off' mechanism. PriA binds to replication forks, subsequently PriB then DnaT bind; DnaT then displaces ssDNA to generate the helicase loading substrate.</text>
</comment>
<keyword evidence="6" id="KW-1185">Reference proteome</keyword>
<reference evidence="5" key="1">
    <citation type="journal article" date="2014" name="Int. J. Syst. Evol. Microbiol.">
        <title>Complete genome sequence of Corynebacterium casei LMG S-19264T (=DSM 44701T), isolated from a smear-ripened cheese.</title>
        <authorList>
            <consortium name="US DOE Joint Genome Institute (JGI-PGF)"/>
            <person name="Walter F."/>
            <person name="Albersmeier A."/>
            <person name="Kalinowski J."/>
            <person name="Ruckert C."/>
        </authorList>
    </citation>
    <scope>NUCLEOTIDE SEQUENCE</scope>
    <source>
        <strain evidence="5">KCTC 23732</strain>
    </source>
</reference>
<dbReference type="NCBIfam" id="TIGR04418">
    <property type="entry name" value="PriB_gamma"/>
    <property type="match status" value="1"/>
</dbReference>
<dbReference type="PIRSF" id="PIRSF003135">
    <property type="entry name" value="Primosomal_n"/>
    <property type="match status" value="1"/>
</dbReference>
<dbReference type="InterPro" id="IPR000424">
    <property type="entry name" value="Primosome_PriB/ssb"/>
</dbReference>
<dbReference type="GO" id="GO:0003697">
    <property type="term" value="F:single-stranded DNA binding"/>
    <property type="evidence" value="ECO:0007669"/>
    <property type="project" value="UniProtKB-UniRule"/>
</dbReference>